<dbReference type="Gene3D" id="3.10.180.10">
    <property type="entry name" value="2,3-Dihydroxybiphenyl 1,2-Dioxygenase, domain 1"/>
    <property type="match status" value="1"/>
</dbReference>
<evidence type="ECO:0000259" key="1">
    <source>
        <dbReference type="PROSITE" id="PS51819"/>
    </source>
</evidence>
<dbReference type="GO" id="GO:0046686">
    <property type="term" value="P:response to cadmium ion"/>
    <property type="evidence" value="ECO:0007669"/>
    <property type="project" value="TreeGrafter"/>
</dbReference>
<comment type="caution">
    <text evidence="2">The sequence shown here is derived from an EMBL/GenBank/DDBJ whole genome shotgun (WGS) entry which is preliminary data.</text>
</comment>
<dbReference type="PROSITE" id="PS51819">
    <property type="entry name" value="VOC"/>
    <property type="match status" value="1"/>
</dbReference>
<proteinExistence type="predicted"/>
<sequence length="163" mass="16993">MTSAPASSRVQLALNVADLEASIAFYSAMFGVEPAKRRPGYANFAVEQPPLKLVLIETDAQARGHGTVGALNHLGVEVAGVEGVEAARERFTEAGLASFDENDTTCCYALQDKVRVHDPAGAPWEVYTVKDENPADARPATASLEGLQPSGADSGAVCCASTA</sequence>
<keyword evidence="3" id="KW-1185">Reference proteome</keyword>
<dbReference type="NCBIfam" id="NF041414">
    <property type="entry name" value="ArsI_CadI_VOC"/>
    <property type="match status" value="1"/>
</dbReference>
<gene>
    <name evidence="2" type="ORF">N801_08180</name>
</gene>
<dbReference type="InterPro" id="IPR052393">
    <property type="entry name" value="Cadmium-induced_rsp"/>
</dbReference>
<evidence type="ECO:0000313" key="3">
    <source>
        <dbReference type="Proteomes" id="UP000030013"/>
    </source>
</evidence>
<dbReference type="PANTHER" id="PTHR41294">
    <property type="entry name" value="CADMIUM-INDUCED PROTEIN CADI"/>
    <property type="match status" value="1"/>
</dbReference>
<dbReference type="Pfam" id="PF00903">
    <property type="entry name" value="Glyoxalase"/>
    <property type="match status" value="1"/>
</dbReference>
<dbReference type="Proteomes" id="UP000030013">
    <property type="component" value="Unassembled WGS sequence"/>
</dbReference>
<dbReference type="AlphaFoldDB" id="A0A0A0JTU0"/>
<dbReference type="STRING" id="1385519.N801_08180"/>
<dbReference type="eggNOG" id="COG0346">
    <property type="taxonomic scope" value="Bacteria"/>
</dbReference>
<feature type="domain" description="VOC" evidence="1">
    <location>
        <begin position="8"/>
        <end position="129"/>
    </location>
</feature>
<dbReference type="InterPro" id="IPR037523">
    <property type="entry name" value="VOC_core"/>
</dbReference>
<dbReference type="RefSeq" id="WP_035939619.1">
    <property type="nucleotide sequence ID" value="NZ_AVPL01000053.1"/>
</dbReference>
<dbReference type="SUPFAM" id="SSF54593">
    <property type="entry name" value="Glyoxalase/Bleomycin resistance protein/Dihydroxybiphenyl dioxygenase"/>
    <property type="match status" value="1"/>
</dbReference>
<accession>A0A0A0JTU0</accession>
<dbReference type="OrthoDB" id="9792323at2"/>
<dbReference type="InterPro" id="IPR029068">
    <property type="entry name" value="Glyas_Bleomycin-R_OHBP_Dase"/>
</dbReference>
<dbReference type="InterPro" id="IPR049789">
    <property type="entry name" value="ArsI/CadI-like"/>
</dbReference>
<dbReference type="PANTHER" id="PTHR41294:SF1">
    <property type="entry name" value="CADMIUM-INDUCED PROTEIN CADI"/>
    <property type="match status" value="1"/>
</dbReference>
<reference evidence="2 3" key="1">
    <citation type="submission" date="2013-08" db="EMBL/GenBank/DDBJ databases">
        <title>The genome sequence of Knoellia aerolata.</title>
        <authorList>
            <person name="Zhu W."/>
            <person name="Wang G."/>
        </authorList>
    </citation>
    <scope>NUCLEOTIDE SEQUENCE [LARGE SCALE GENOMIC DNA]</scope>
    <source>
        <strain evidence="2 3">DSM 18566</strain>
    </source>
</reference>
<protein>
    <submittedName>
        <fullName evidence="2">Glyoxalase</fullName>
    </submittedName>
</protein>
<dbReference type="InterPro" id="IPR004360">
    <property type="entry name" value="Glyas_Fos-R_dOase_dom"/>
</dbReference>
<dbReference type="EMBL" id="AVPL01000053">
    <property type="protein sequence ID" value="KGN40109.1"/>
    <property type="molecule type" value="Genomic_DNA"/>
</dbReference>
<name>A0A0A0JTU0_9MICO</name>
<organism evidence="2 3">
    <name type="scientific">Knoellia aerolata DSM 18566</name>
    <dbReference type="NCBI Taxonomy" id="1385519"/>
    <lineage>
        <taxon>Bacteria</taxon>
        <taxon>Bacillati</taxon>
        <taxon>Actinomycetota</taxon>
        <taxon>Actinomycetes</taxon>
        <taxon>Micrococcales</taxon>
        <taxon>Intrasporangiaceae</taxon>
        <taxon>Knoellia</taxon>
    </lineage>
</organism>
<evidence type="ECO:0000313" key="2">
    <source>
        <dbReference type="EMBL" id="KGN40109.1"/>
    </source>
</evidence>